<keyword evidence="3" id="KW-1185">Reference proteome</keyword>
<evidence type="ECO:0000313" key="2">
    <source>
        <dbReference type="EMBL" id="GGB63369.1"/>
    </source>
</evidence>
<sequence>MPVSALIVSLAYQLSASSGPVDAALKATETPDTFRAAFTVTLKSPKAVRTFSFDPRKQGAKRWELLEARGEDDDLDEAVAAWASEPAPDGRLFPDDLRPSVGQQVDVQDFGAAWRVRFKHKPSLNDGELDVWIAERVDADAWLDPVSGRFLRLDYSLPRSVRGPDGGRLTRFQQSYFLESDPTWGLSYIVAYTMGFEGKGGFQTINRDYMATVTSIEFFFSSPDAEEKFEAQQQRASGRTLAER</sequence>
<comment type="caution">
    <text evidence="2">The sequence shown here is derived from an EMBL/GenBank/DDBJ whole genome shotgun (WGS) entry which is preliminary data.</text>
</comment>
<dbReference type="RefSeq" id="WP_084391575.1">
    <property type="nucleotide sequence ID" value="NZ_BMKF01000001.1"/>
</dbReference>
<evidence type="ECO:0008006" key="4">
    <source>
        <dbReference type="Google" id="ProtNLM"/>
    </source>
</evidence>
<dbReference type="Proteomes" id="UP000628854">
    <property type="component" value="Unassembled WGS sequence"/>
</dbReference>
<protein>
    <recommendedName>
        <fullName evidence="4">Outer membrane lipoprotein-sorting protein</fullName>
    </recommendedName>
</protein>
<feature type="signal peptide" evidence="1">
    <location>
        <begin position="1"/>
        <end position="23"/>
    </location>
</feature>
<gene>
    <name evidence="2" type="ORF">GCM10011503_10080</name>
</gene>
<organism evidence="2 3">
    <name type="scientific">Henriciella pelagia</name>
    <dbReference type="NCBI Taxonomy" id="1977912"/>
    <lineage>
        <taxon>Bacteria</taxon>
        <taxon>Pseudomonadati</taxon>
        <taxon>Pseudomonadota</taxon>
        <taxon>Alphaproteobacteria</taxon>
        <taxon>Hyphomonadales</taxon>
        <taxon>Hyphomonadaceae</taxon>
        <taxon>Henriciella</taxon>
    </lineage>
</organism>
<evidence type="ECO:0000313" key="3">
    <source>
        <dbReference type="Proteomes" id="UP000628854"/>
    </source>
</evidence>
<dbReference type="EMBL" id="BMKF01000001">
    <property type="protein sequence ID" value="GGB63369.1"/>
    <property type="molecule type" value="Genomic_DNA"/>
</dbReference>
<accession>A0ABQ1JBL7</accession>
<feature type="chain" id="PRO_5047359429" description="Outer membrane lipoprotein-sorting protein" evidence="1">
    <location>
        <begin position="24"/>
        <end position="244"/>
    </location>
</feature>
<reference evidence="3" key="1">
    <citation type="journal article" date="2019" name="Int. J. Syst. Evol. Microbiol.">
        <title>The Global Catalogue of Microorganisms (GCM) 10K type strain sequencing project: providing services to taxonomists for standard genome sequencing and annotation.</title>
        <authorList>
            <consortium name="The Broad Institute Genomics Platform"/>
            <consortium name="The Broad Institute Genome Sequencing Center for Infectious Disease"/>
            <person name="Wu L."/>
            <person name="Ma J."/>
        </authorList>
    </citation>
    <scope>NUCLEOTIDE SEQUENCE [LARGE SCALE GENOMIC DNA]</scope>
    <source>
        <strain evidence="3">CGMCC 1.15928</strain>
    </source>
</reference>
<proteinExistence type="predicted"/>
<keyword evidence="1" id="KW-0732">Signal</keyword>
<name>A0ABQ1JBL7_9PROT</name>
<evidence type="ECO:0000256" key="1">
    <source>
        <dbReference type="SAM" id="SignalP"/>
    </source>
</evidence>